<keyword evidence="4" id="KW-1185">Reference proteome</keyword>
<dbReference type="Pfam" id="PF23114">
    <property type="entry name" value="NAD-bd_HRPKS_sdrA"/>
    <property type="match status" value="1"/>
</dbReference>
<evidence type="ECO:0000313" key="3">
    <source>
        <dbReference type="EMBL" id="KAF2117463.1"/>
    </source>
</evidence>
<dbReference type="Proteomes" id="UP000799770">
    <property type="component" value="Unassembled WGS sequence"/>
</dbReference>
<feature type="domain" description="Methyltransferase type 11" evidence="1">
    <location>
        <begin position="5"/>
        <end position="45"/>
    </location>
</feature>
<evidence type="ECO:0000259" key="2">
    <source>
        <dbReference type="Pfam" id="PF23114"/>
    </source>
</evidence>
<dbReference type="AlphaFoldDB" id="A0A6A5ZEU9"/>
<protein>
    <recommendedName>
        <fullName evidence="5">Methyltransferase type 11 domain-containing protein</fullName>
    </recommendedName>
</protein>
<dbReference type="Gene3D" id="3.40.50.150">
    <property type="entry name" value="Vaccinia Virus protein VP39"/>
    <property type="match status" value="1"/>
</dbReference>
<accession>A0A6A5ZEU9</accession>
<gene>
    <name evidence="3" type="ORF">BDV96DRAFT_644879</name>
</gene>
<reference evidence="3" key="1">
    <citation type="journal article" date="2020" name="Stud. Mycol.">
        <title>101 Dothideomycetes genomes: a test case for predicting lifestyles and emergence of pathogens.</title>
        <authorList>
            <person name="Haridas S."/>
            <person name="Albert R."/>
            <person name="Binder M."/>
            <person name="Bloem J."/>
            <person name="Labutti K."/>
            <person name="Salamov A."/>
            <person name="Andreopoulos B."/>
            <person name="Baker S."/>
            <person name="Barry K."/>
            <person name="Bills G."/>
            <person name="Bluhm B."/>
            <person name="Cannon C."/>
            <person name="Castanera R."/>
            <person name="Culley D."/>
            <person name="Daum C."/>
            <person name="Ezra D."/>
            <person name="Gonzalez J."/>
            <person name="Henrissat B."/>
            <person name="Kuo A."/>
            <person name="Liang C."/>
            <person name="Lipzen A."/>
            <person name="Lutzoni F."/>
            <person name="Magnuson J."/>
            <person name="Mondo S."/>
            <person name="Nolan M."/>
            <person name="Ohm R."/>
            <person name="Pangilinan J."/>
            <person name="Park H.-J."/>
            <person name="Ramirez L."/>
            <person name="Alfaro M."/>
            <person name="Sun H."/>
            <person name="Tritt A."/>
            <person name="Yoshinaga Y."/>
            <person name="Zwiers L.-H."/>
            <person name="Turgeon B."/>
            <person name="Goodwin S."/>
            <person name="Spatafora J."/>
            <person name="Crous P."/>
            <person name="Grigoriev I."/>
        </authorList>
    </citation>
    <scope>NUCLEOTIDE SEQUENCE</scope>
    <source>
        <strain evidence="3">CBS 627.86</strain>
    </source>
</reference>
<dbReference type="GO" id="GO:0008757">
    <property type="term" value="F:S-adenosylmethionine-dependent methyltransferase activity"/>
    <property type="evidence" value="ECO:0007669"/>
    <property type="project" value="InterPro"/>
</dbReference>
<name>A0A6A5ZEU9_9PLEO</name>
<dbReference type="InterPro" id="IPR013216">
    <property type="entry name" value="Methyltransf_11"/>
</dbReference>
<dbReference type="InterPro" id="IPR029063">
    <property type="entry name" value="SAM-dependent_MTases_sf"/>
</dbReference>
<evidence type="ECO:0000259" key="1">
    <source>
        <dbReference type="Pfam" id="PF08241"/>
    </source>
</evidence>
<feature type="domain" description="HRPKS sdrA-like NAD(P)-binding" evidence="2">
    <location>
        <begin position="185"/>
        <end position="251"/>
    </location>
</feature>
<dbReference type="EMBL" id="ML977319">
    <property type="protein sequence ID" value="KAF2117463.1"/>
    <property type="molecule type" value="Genomic_DNA"/>
</dbReference>
<evidence type="ECO:0008006" key="5">
    <source>
        <dbReference type="Google" id="ProtNLM"/>
    </source>
</evidence>
<evidence type="ECO:0000313" key="4">
    <source>
        <dbReference type="Proteomes" id="UP000799770"/>
    </source>
</evidence>
<dbReference type="InterPro" id="IPR056501">
    <property type="entry name" value="NAD-bd_HRPKS_sdrA"/>
</dbReference>
<sequence>MATQGFDGKTFDVVVINSSLERANDTAIIMQRIHALLRPSGKLIVRNTAHNAFTAEFALRLLPEYRSWWTSTDQTKKYFVPAVDWRETMESSQLWENIFALHDCHDVKSGFLGCLVATASTPSTVTRLETKFGIITGTASEYHSRPVQSLASNMPDLTPILLALDDAVDANSYPNAFYTCMVEVGAPFLPHLSEASFKQLKTIMAAASGILWVTNGGGESATEPGYHMIDGLARTLRTENPNVPFVTLHLKRTGQKNLA</sequence>
<proteinExistence type="predicted"/>
<dbReference type="SUPFAM" id="SSF53335">
    <property type="entry name" value="S-adenosyl-L-methionine-dependent methyltransferases"/>
    <property type="match status" value="1"/>
</dbReference>
<dbReference type="Pfam" id="PF08241">
    <property type="entry name" value="Methyltransf_11"/>
    <property type="match status" value="1"/>
</dbReference>
<organism evidence="3 4">
    <name type="scientific">Lophiotrema nucula</name>
    <dbReference type="NCBI Taxonomy" id="690887"/>
    <lineage>
        <taxon>Eukaryota</taxon>
        <taxon>Fungi</taxon>
        <taxon>Dikarya</taxon>
        <taxon>Ascomycota</taxon>
        <taxon>Pezizomycotina</taxon>
        <taxon>Dothideomycetes</taxon>
        <taxon>Pleosporomycetidae</taxon>
        <taxon>Pleosporales</taxon>
        <taxon>Lophiotremataceae</taxon>
        <taxon>Lophiotrema</taxon>
    </lineage>
</organism>
<dbReference type="OrthoDB" id="329835at2759"/>